<dbReference type="InterPro" id="IPR001680">
    <property type="entry name" value="WD40_rpt"/>
</dbReference>
<dbReference type="PANTHER" id="PTHR19848:SF0">
    <property type="entry name" value="NOTCHLESS PROTEIN HOMOLOG 1"/>
    <property type="match status" value="1"/>
</dbReference>
<dbReference type="PROSITE" id="PS50082">
    <property type="entry name" value="WD_REPEATS_2"/>
    <property type="match status" value="6"/>
</dbReference>
<feature type="repeat" description="WD" evidence="7">
    <location>
        <begin position="549"/>
        <end position="590"/>
    </location>
</feature>
<dbReference type="OrthoDB" id="10267436at2759"/>
<feature type="repeat" description="WD" evidence="7">
    <location>
        <begin position="164"/>
        <end position="201"/>
    </location>
</feature>
<dbReference type="PROSITE" id="PS50294">
    <property type="entry name" value="WD_REPEATS_REGION"/>
    <property type="match status" value="5"/>
</dbReference>
<evidence type="ECO:0000256" key="2">
    <source>
        <dbReference type="ARBA" id="ARBA00004604"/>
    </source>
</evidence>
<reference evidence="10 11" key="1">
    <citation type="submission" date="2019-07" db="EMBL/GenBank/DDBJ databases">
        <title>De Novo Assembly of kiwifruit Actinidia rufa.</title>
        <authorList>
            <person name="Sugita-Konishi S."/>
            <person name="Sato K."/>
            <person name="Mori E."/>
            <person name="Abe Y."/>
            <person name="Kisaki G."/>
            <person name="Hamano K."/>
            <person name="Suezawa K."/>
            <person name="Otani M."/>
            <person name="Fukuda T."/>
            <person name="Manabe T."/>
            <person name="Gomi K."/>
            <person name="Tabuchi M."/>
            <person name="Akimitsu K."/>
            <person name="Kataoka I."/>
        </authorList>
    </citation>
    <scope>NUCLEOTIDE SEQUENCE [LARGE SCALE GENOMIC DNA]</scope>
    <source>
        <strain evidence="11">cv. Fuchu</strain>
    </source>
</reference>
<evidence type="ECO:0000256" key="4">
    <source>
        <dbReference type="ARBA" id="ARBA00022574"/>
    </source>
</evidence>
<evidence type="ECO:0000259" key="9">
    <source>
        <dbReference type="Pfam" id="PF08154"/>
    </source>
</evidence>
<evidence type="ECO:0000256" key="1">
    <source>
        <dbReference type="ARBA" id="ARBA00002002"/>
    </source>
</evidence>
<dbReference type="SUPFAM" id="SSF50969">
    <property type="entry name" value="YVTN repeat-like/Quinoprotein amine dehydrogenase"/>
    <property type="match status" value="1"/>
</dbReference>
<gene>
    <name evidence="10" type="ORF">Acr_29g0008330</name>
</gene>
<evidence type="ECO:0000256" key="5">
    <source>
        <dbReference type="ARBA" id="ARBA00022737"/>
    </source>
</evidence>
<dbReference type="CDD" id="cd00200">
    <property type="entry name" value="WD40"/>
    <property type="match status" value="1"/>
</dbReference>
<keyword evidence="4 7" id="KW-0853">WD repeat</keyword>
<dbReference type="EMBL" id="BJWL01000029">
    <property type="protein sequence ID" value="GFZ21671.1"/>
    <property type="molecule type" value="Genomic_DNA"/>
</dbReference>
<keyword evidence="5" id="KW-0677">Repeat</keyword>
<dbReference type="SMART" id="SM00320">
    <property type="entry name" value="WD40"/>
    <property type="match status" value="8"/>
</dbReference>
<dbReference type="InterPro" id="IPR036322">
    <property type="entry name" value="WD40_repeat_dom_sf"/>
</dbReference>
<feature type="repeat" description="WD" evidence="7">
    <location>
        <begin position="591"/>
        <end position="624"/>
    </location>
</feature>
<evidence type="ECO:0000256" key="7">
    <source>
        <dbReference type="PROSITE-ProRule" id="PRU00221"/>
    </source>
</evidence>
<protein>
    <submittedName>
        <fullName evidence="10">WD-40 repeat family protein</fullName>
    </submittedName>
</protein>
<organism evidence="10 11">
    <name type="scientific">Actinidia rufa</name>
    <dbReference type="NCBI Taxonomy" id="165716"/>
    <lineage>
        <taxon>Eukaryota</taxon>
        <taxon>Viridiplantae</taxon>
        <taxon>Streptophyta</taxon>
        <taxon>Embryophyta</taxon>
        <taxon>Tracheophyta</taxon>
        <taxon>Spermatophyta</taxon>
        <taxon>Magnoliopsida</taxon>
        <taxon>eudicotyledons</taxon>
        <taxon>Gunneridae</taxon>
        <taxon>Pentapetalae</taxon>
        <taxon>asterids</taxon>
        <taxon>Ericales</taxon>
        <taxon>Actinidiaceae</taxon>
        <taxon>Actinidia</taxon>
    </lineage>
</organism>
<evidence type="ECO:0000256" key="3">
    <source>
        <dbReference type="ARBA" id="ARBA00011581"/>
    </source>
</evidence>
<evidence type="ECO:0000313" key="10">
    <source>
        <dbReference type="EMBL" id="GFZ21671.1"/>
    </source>
</evidence>
<comment type="subunit">
    <text evidence="3">G proteins are composed of 3 units, alpha, beta and gamma.</text>
</comment>
<accession>A0A7J0HFE2</accession>
<dbReference type="InterPro" id="IPR019775">
    <property type="entry name" value="WD40_repeat_CS"/>
</dbReference>
<dbReference type="InterPro" id="IPR001632">
    <property type="entry name" value="WD40_G-protein_beta-like"/>
</dbReference>
<name>A0A7J0HFE2_9ERIC</name>
<sequence length="624" mass="69152">MAVEVSNRASVSAMEVEEGEEERELNNNVMSQLTDPEGTPLGPPMYLPQNAGPKELQQMVNKLLNNEEKLPYAFYISDQELVVQLGSYLQKHKVSVEKVLTIIYQPQAVFRIRPVSRCSATIAGHTEAVLSVSFSPDGRQLASGSGDTTVRLWDLNTQTPMFTCTGHKNWVLCIAWSPDGKHLVSGSKAGELQCWDPQTGKPSGGPLIGHKKWTTGLSWEPLHLKAPCRRFVSSSKDGDARIWDITTRKCVICLSGHTLAVTCVKWGGDGVIYTGIWLIWDKAVLSLALAESVWVYQGSSNAVVYTTKLSLFSLYQLASAPDGMLSFVQLSEVSEVNLVTMKHVGRPTSVEKACQCQIDPQQVQIEVTGDLGRWWYEVVEEDGEWLGDGGEEGEEWDGEGSGWRWDFYGVGRTLGCLLVGEGEVGWVEEGHGHWVNSLALSTEYVLRTGAFDHTGKQYSSPEEMKKMALERYNKMKGSAPERLVSGSDDFTMFLWEPAVSKHPKTRMTGHQQLVNHVYFSPDGQWVASASFDKSVKLWNGITGKFVAAFRGHVGPVYQISWSADSRLLLSGSKDSTLKVWDIRTQKLKQDLPGHADEVFAVDWSPDGEKVASGGRDRVLKLWMG</sequence>
<feature type="domain" description="NLE" evidence="9">
    <location>
        <begin position="32"/>
        <end position="89"/>
    </location>
</feature>
<dbReference type="InterPro" id="IPR015943">
    <property type="entry name" value="WD40/YVTN_repeat-like_dom_sf"/>
</dbReference>
<dbReference type="PROSITE" id="PS00678">
    <property type="entry name" value="WD_REPEATS_1"/>
    <property type="match status" value="2"/>
</dbReference>
<proteinExistence type="predicted"/>
<dbReference type="Pfam" id="PF00400">
    <property type="entry name" value="WD40"/>
    <property type="match status" value="7"/>
</dbReference>
<keyword evidence="11" id="KW-1185">Reference proteome</keyword>
<dbReference type="AlphaFoldDB" id="A0A7J0HFE2"/>
<dbReference type="PRINTS" id="PR00320">
    <property type="entry name" value="GPROTEINBRPT"/>
</dbReference>
<dbReference type="Gene3D" id="2.130.10.10">
    <property type="entry name" value="YVTN repeat-like/Quinoprotein amine dehydrogenase"/>
    <property type="match status" value="2"/>
</dbReference>
<feature type="region of interest" description="Disordered" evidence="8">
    <location>
        <begin position="1"/>
        <end position="26"/>
    </location>
</feature>
<dbReference type="PANTHER" id="PTHR19848">
    <property type="entry name" value="WD40 REPEAT PROTEIN"/>
    <property type="match status" value="1"/>
</dbReference>
<dbReference type="GO" id="GO:0000027">
    <property type="term" value="P:ribosomal large subunit assembly"/>
    <property type="evidence" value="ECO:0007669"/>
    <property type="project" value="TreeGrafter"/>
</dbReference>
<dbReference type="SUPFAM" id="SSF50978">
    <property type="entry name" value="WD40 repeat-like"/>
    <property type="match status" value="1"/>
</dbReference>
<evidence type="ECO:0000256" key="6">
    <source>
        <dbReference type="ARBA" id="ARBA00023242"/>
    </source>
</evidence>
<dbReference type="PRINTS" id="PR00319">
    <property type="entry name" value="GPROTEINB"/>
</dbReference>
<evidence type="ECO:0000256" key="8">
    <source>
        <dbReference type="SAM" id="MobiDB-lite"/>
    </source>
</evidence>
<comment type="subcellular location">
    <subcellularLocation>
        <location evidence="2">Nucleus</location>
        <location evidence="2">Nucleolus</location>
    </subcellularLocation>
</comment>
<comment type="function">
    <text evidence="1">Guanine nucleotide-binding proteins (G proteins) are involved as a modulator or transducer in various transmembrane signaling systems. The beta and gamma chains are required for the GTPase activity, for replacement of GDP by GTP, and for G protein-effector interaction.</text>
</comment>
<dbReference type="Pfam" id="PF08154">
    <property type="entry name" value="NLE"/>
    <property type="match status" value="1"/>
</dbReference>
<dbReference type="InterPro" id="IPR011044">
    <property type="entry name" value="Quino_amine_DH_bsu"/>
</dbReference>
<feature type="repeat" description="WD" evidence="7">
    <location>
        <begin position="122"/>
        <end position="163"/>
    </location>
</feature>
<feature type="repeat" description="WD" evidence="7">
    <location>
        <begin position="507"/>
        <end position="548"/>
    </location>
</feature>
<evidence type="ECO:0000313" key="11">
    <source>
        <dbReference type="Proteomes" id="UP000585474"/>
    </source>
</evidence>
<dbReference type="Proteomes" id="UP000585474">
    <property type="component" value="Unassembled WGS sequence"/>
</dbReference>
<dbReference type="InterPro" id="IPR020472">
    <property type="entry name" value="WD40_PAC1"/>
</dbReference>
<dbReference type="GO" id="GO:0005730">
    <property type="term" value="C:nucleolus"/>
    <property type="evidence" value="ECO:0007669"/>
    <property type="project" value="UniProtKB-SubCell"/>
</dbReference>
<comment type="caution">
    <text evidence="10">The sequence shown here is derived from an EMBL/GenBank/DDBJ whole genome shotgun (WGS) entry which is preliminary data.</text>
</comment>
<feature type="repeat" description="WD" evidence="7">
    <location>
        <begin position="207"/>
        <end position="253"/>
    </location>
</feature>
<keyword evidence="6" id="KW-0539">Nucleus</keyword>
<dbReference type="InterPro" id="IPR012972">
    <property type="entry name" value="NLE"/>
</dbReference>